<organism evidence="1 2">
    <name type="scientific">Aquabacterium olei</name>
    <dbReference type="NCBI Taxonomy" id="1296669"/>
    <lineage>
        <taxon>Bacteria</taxon>
        <taxon>Pseudomonadati</taxon>
        <taxon>Pseudomonadota</taxon>
        <taxon>Betaproteobacteria</taxon>
        <taxon>Burkholderiales</taxon>
        <taxon>Aquabacterium</taxon>
    </lineage>
</organism>
<reference evidence="1 2" key="1">
    <citation type="submission" date="2018-05" db="EMBL/GenBank/DDBJ databases">
        <title>complete genome sequence of Aquabacterium olei NBRC 110486.</title>
        <authorList>
            <person name="Tang B."/>
            <person name="Chang J."/>
            <person name="Zhang L."/>
            <person name="Yang H."/>
        </authorList>
    </citation>
    <scope>NUCLEOTIDE SEQUENCE [LARGE SCALE GENOMIC DNA]</scope>
    <source>
        <strain evidence="1 2">NBRC 110486</strain>
    </source>
</reference>
<dbReference type="AlphaFoldDB" id="A0A2U8FQC1"/>
<dbReference type="OrthoDB" id="278515at2"/>
<sequence>MLPTTARSAPRVAHVFGGNDPVGAFVSHMIAVQRNIEAHASRGLDRAARLIEEDARGRPGNYQPAVGPFPAWAPLSASYEAKKVAAGFPANSPLVRSGDMRDSIGRTVRGLEAVVGATDPTMVFHELGTSRMPPRPVLGPAVFRNRKAIERLLGDALRDGILGGQITEAGGYFG</sequence>
<name>A0A2U8FQC1_9BURK</name>
<keyword evidence="2" id="KW-1185">Reference proteome</keyword>
<protein>
    <recommendedName>
        <fullName evidence="3">Phage virion morphogenesis protein</fullName>
    </recommendedName>
</protein>
<evidence type="ECO:0000313" key="1">
    <source>
        <dbReference type="EMBL" id="AWI53213.1"/>
    </source>
</evidence>
<dbReference type="EMBL" id="CP029210">
    <property type="protein sequence ID" value="AWI53213.1"/>
    <property type="molecule type" value="Genomic_DNA"/>
</dbReference>
<accession>A0A2U8FQC1</accession>
<proteinExistence type="predicted"/>
<dbReference type="KEGG" id="aon:DEH84_07045"/>
<evidence type="ECO:0000313" key="2">
    <source>
        <dbReference type="Proteomes" id="UP000244892"/>
    </source>
</evidence>
<evidence type="ECO:0008006" key="3">
    <source>
        <dbReference type="Google" id="ProtNLM"/>
    </source>
</evidence>
<dbReference type="Proteomes" id="UP000244892">
    <property type="component" value="Chromosome"/>
</dbReference>
<gene>
    <name evidence="1" type="ORF">DEH84_07045</name>
</gene>
<dbReference type="RefSeq" id="WP_109036029.1">
    <property type="nucleotide sequence ID" value="NZ_CP029210.1"/>
</dbReference>